<protein>
    <submittedName>
        <fullName evidence="1">Uncharacterized protein</fullName>
    </submittedName>
</protein>
<name>A0A0A9E3F0_ARUDO</name>
<sequence length="140" mass="15459">MDLNAFLCKENQLRGMFEYARRCTFKDHLQELDPTEGAEHTDKNLLVAQSLASKILSNANVHLVSMDMPVTFSVDDASGLCWRFSSEILSTSNPCLSTIVAEGHISGPLDITAKVNSEDTVFALNLLNRVVAIIERGVKF</sequence>
<dbReference type="AlphaFoldDB" id="A0A0A9E3F0"/>
<evidence type="ECO:0000313" key="1">
    <source>
        <dbReference type="EMBL" id="JAD92435.1"/>
    </source>
</evidence>
<dbReference type="EMBL" id="GBRH01205460">
    <property type="protein sequence ID" value="JAD92435.1"/>
    <property type="molecule type" value="Transcribed_RNA"/>
</dbReference>
<proteinExistence type="predicted"/>
<reference evidence="1" key="1">
    <citation type="submission" date="2014-09" db="EMBL/GenBank/DDBJ databases">
        <authorList>
            <person name="Magalhaes I.L.F."/>
            <person name="Oliveira U."/>
            <person name="Santos F.R."/>
            <person name="Vidigal T.H.D.A."/>
            <person name="Brescovit A.D."/>
            <person name="Santos A.J."/>
        </authorList>
    </citation>
    <scope>NUCLEOTIDE SEQUENCE</scope>
    <source>
        <tissue evidence="1">Shoot tissue taken approximately 20 cm above the soil surface</tissue>
    </source>
</reference>
<reference evidence="1" key="2">
    <citation type="journal article" date="2015" name="Data Brief">
        <title>Shoot transcriptome of the giant reed, Arundo donax.</title>
        <authorList>
            <person name="Barrero R.A."/>
            <person name="Guerrero F.D."/>
            <person name="Moolhuijzen P."/>
            <person name="Goolsby J.A."/>
            <person name="Tidwell J."/>
            <person name="Bellgard S.E."/>
            <person name="Bellgard M.I."/>
        </authorList>
    </citation>
    <scope>NUCLEOTIDE SEQUENCE</scope>
    <source>
        <tissue evidence="1">Shoot tissue taken approximately 20 cm above the soil surface</tissue>
    </source>
</reference>
<organism evidence="1">
    <name type="scientific">Arundo donax</name>
    <name type="common">Giant reed</name>
    <name type="synonym">Donax arundinaceus</name>
    <dbReference type="NCBI Taxonomy" id="35708"/>
    <lineage>
        <taxon>Eukaryota</taxon>
        <taxon>Viridiplantae</taxon>
        <taxon>Streptophyta</taxon>
        <taxon>Embryophyta</taxon>
        <taxon>Tracheophyta</taxon>
        <taxon>Spermatophyta</taxon>
        <taxon>Magnoliopsida</taxon>
        <taxon>Liliopsida</taxon>
        <taxon>Poales</taxon>
        <taxon>Poaceae</taxon>
        <taxon>PACMAD clade</taxon>
        <taxon>Arundinoideae</taxon>
        <taxon>Arundineae</taxon>
        <taxon>Arundo</taxon>
    </lineage>
</organism>
<accession>A0A0A9E3F0</accession>